<accession>A0ABS4GGB6</accession>
<evidence type="ECO:0000313" key="2">
    <source>
        <dbReference type="Proteomes" id="UP001519342"/>
    </source>
</evidence>
<reference evidence="1 2" key="1">
    <citation type="submission" date="2021-03" db="EMBL/GenBank/DDBJ databases">
        <title>Genomic Encyclopedia of Type Strains, Phase IV (KMG-IV): sequencing the most valuable type-strain genomes for metagenomic binning, comparative biology and taxonomic classification.</title>
        <authorList>
            <person name="Goeker M."/>
        </authorList>
    </citation>
    <scope>NUCLEOTIDE SEQUENCE [LARGE SCALE GENOMIC DNA]</scope>
    <source>
        <strain evidence="1 2">DSM 24004</strain>
    </source>
</reference>
<keyword evidence="2" id="KW-1185">Reference proteome</keyword>
<evidence type="ECO:0000313" key="1">
    <source>
        <dbReference type="EMBL" id="MBP1926716.1"/>
    </source>
</evidence>
<comment type="caution">
    <text evidence="1">The sequence shown here is derived from an EMBL/GenBank/DDBJ whole genome shotgun (WGS) entry which is preliminary data.</text>
</comment>
<dbReference type="Pfam" id="PF21983">
    <property type="entry name" value="NikA-like"/>
    <property type="match status" value="1"/>
</dbReference>
<organism evidence="1 2">
    <name type="scientific">Sedimentibacter acidaminivorans</name>
    <dbReference type="NCBI Taxonomy" id="913099"/>
    <lineage>
        <taxon>Bacteria</taxon>
        <taxon>Bacillati</taxon>
        <taxon>Bacillota</taxon>
        <taxon>Tissierellia</taxon>
        <taxon>Sedimentibacter</taxon>
    </lineage>
</organism>
<name>A0ABS4GGB6_9FIRM</name>
<dbReference type="Proteomes" id="UP001519342">
    <property type="component" value="Unassembled WGS sequence"/>
</dbReference>
<proteinExistence type="predicted"/>
<evidence type="ECO:0008006" key="3">
    <source>
        <dbReference type="Google" id="ProtNLM"/>
    </source>
</evidence>
<sequence length="115" mass="13450">MNKKRKRNKQIIVRTTEEEYTKIMEKVKISDMTMNRFFINAALRKEIIVYDFTSIFELSAQVSRVGNNINQIARKLNQGGITNKSEVDFLKSSLKNINNVLMEIYKDIQKSQDEA</sequence>
<gene>
    <name evidence="1" type="ORF">J2Z76_002586</name>
</gene>
<dbReference type="EMBL" id="JAGGKS010000008">
    <property type="protein sequence ID" value="MBP1926716.1"/>
    <property type="molecule type" value="Genomic_DNA"/>
</dbReference>
<dbReference type="RefSeq" id="WP_209512447.1">
    <property type="nucleotide sequence ID" value="NZ_JAGGKS010000008.1"/>
</dbReference>
<protein>
    <recommendedName>
        <fullName evidence="3">Bacterial mobilisation domain-containing protein</fullName>
    </recommendedName>
</protein>
<dbReference type="InterPro" id="IPR053842">
    <property type="entry name" value="NikA-like"/>
</dbReference>